<evidence type="ECO:0000313" key="3">
    <source>
        <dbReference type="EMBL" id="NJB71018.1"/>
    </source>
</evidence>
<keyword evidence="4" id="KW-1185">Reference proteome</keyword>
<comment type="caution">
    <text evidence="3">The sequence shown here is derived from an EMBL/GenBank/DDBJ whole genome shotgun (WGS) entry which is preliminary data.</text>
</comment>
<feature type="transmembrane region" description="Helical" evidence="1">
    <location>
        <begin position="334"/>
        <end position="355"/>
    </location>
</feature>
<feature type="transmembrane region" description="Helical" evidence="1">
    <location>
        <begin position="168"/>
        <end position="190"/>
    </location>
</feature>
<feature type="transmembrane region" description="Helical" evidence="1">
    <location>
        <begin position="197"/>
        <end position="215"/>
    </location>
</feature>
<evidence type="ECO:0000313" key="4">
    <source>
        <dbReference type="Proteomes" id="UP000590442"/>
    </source>
</evidence>
<accession>A0A846QSI5</accession>
<sequence>MKTLFSPPQLFRIALWKQGFFVIGLHFNNEIQGVFHTYYSTFAIHFYIMIQGNDLQKGRLHFIDAMRAWAILMMLQGHFVASLLSNDYKNKDFFLFSVWDYFRGITAPVFFAVSGFVFTFILLKKHSLGIRNPRVKKGFIRGLQLMGIGYLLQLNFKGLLQGTINDKFYIVHVLQCIGLSIVLIVIIYLLTYKTKKIVFPLILLNISLGLLLFKFKLEKWDYSFMPTIFNNYFTVKNGSVFTIIPWFAYATFGGFLSVLFNRFNGKKSFYRDIILAMIIIGSILIFSSYTILDNNYALARLGDVLFVFTFFLLFRNHLKHPLLFKIGQKTLSLYVVHSIILYGSITGYGLTRYYYHSLSPFFVFFGVILFIFGICSIVLIFKPNLERHWRIIRQKALF</sequence>
<feature type="transmembrane region" description="Helical" evidence="1">
    <location>
        <begin position="240"/>
        <end position="261"/>
    </location>
</feature>
<proteinExistence type="predicted"/>
<organism evidence="3 4">
    <name type="scientific">Saonia flava</name>
    <dbReference type="NCBI Taxonomy" id="523696"/>
    <lineage>
        <taxon>Bacteria</taxon>
        <taxon>Pseudomonadati</taxon>
        <taxon>Bacteroidota</taxon>
        <taxon>Flavobacteriia</taxon>
        <taxon>Flavobacteriales</taxon>
        <taxon>Flavobacteriaceae</taxon>
        <taxon>Saonia</taxon>
    </lineage>
</organism>
<feature type="transmembrane region" description="Helical" evidence="1">
    <location>
        <begin position="31"/>
        <end position="50"/>
    </location>
</feature>
<feature type="transmembrane region" description="Helical" evidence="1">
    <location>
        <begin position="101"/>
        <end position="123"/>
    </location>
</feature>
<dbReference type="Proteomes" id="UP000590442">
    <property type="component" value="Unassembled WGS sequence"/>
</dbReference>
<feature type="transmembrane region" description="Helical" evidence="1">
    <location>
        <begin position="361"/>
        <end position="381"/>
    </location>
</feature>
<keyword evidence="1" id="KW-1133">Transmembrane helix</keyword>
<feature type="domain" description="Heparan-alpha-glucosaminide N-acetyltransferase catalytic" evidence="2">
    <location>
        <begin position="59"/>
        <end position="271"/>
    </location>
</feature>
<keyword evidence="1" id="KW-0812">Transmembrane</keyword>
<feature type="transmembrane region" description="Helical" evidence="1">
    <location>
        <begin position="273"/>
        <end position="291"/>
    </location>
</feature>
<reference evidence="3 4" key="1">
    <citation type="submission" date="2020-03" db="EMBL/GenBank/DDBJ databases">
        <title>Genomic Encyclopedia of Type Strains, Phase IV (KMG-IV): sequencing the most valuable type-strain genomes for metagenomic binning, comparative biology and taxonomic classification.</title>
        <authorList>
            <person name="Goeker M."/>
        </authorList>
    </citation>
    <scope>NUCLEOTIDE SEQUENCE [LARGE SCALE GENOMIC DNA]</scope>
    <source>
        <strain evidence="3 4">DSM 29762</strain>
    </source>
</reference>
<feature type="transmembrane region" description="Helical" evidence="1">
    <location>
        <begin position="138"/>
        <end position="156"/>
    </location>
</feature>
<keyword evidence="1" id="KW-0472">Membrane</keyword>
<dbReference type="InterPro" id="IPR012429">
    <property type="entry name" value="HGSNAT_cat"/>
</dbReference>
<dbReference type="EMBL" id="JAATJJ010000001">
    <property type="protein sequence ID" value="NJB71018.1"/>
    <property type="molecule type" value="Genomic_DNA"/>
</dbReference>
<feature type="transmembrane region" description="Helical" evidence="1">
    <location>
        <begin position="297"/>
        <end position="314"/>
    </location>
</feature>
<evidence type="ECO:0000256" key="1">
    <source>
        <dbReference type="SAM" id="Phobius"/>
    </source>
</evidence>
<feature type="transmembrane region" description="Helical" evidence="1">
    <location>
        <begin position="62"/>
        <end position="81"/>
    </location>
</feature>
<dbReference type="RefSeq" id="WP_167962386.1">
    <property type="nucleotide sequence ID" value="NZ_JAATJJ010000001.1"/>
</dbReference>
<dbReference type="AlphaFoldDB" id="A0A846QSI5"/>
<evidence type="ECO:0000259" key="2">
    <source>
        <dbReference type="Pfam" id="PF07786"/>
    </source>
</evidence>
<protein>
    <submittedName>
        <fullName evidence="3">Putative membrane protein</fullName>
    </submittedName>
</protein>
<gene>
    <name evidence="3" type="ORF">GGR42_001480</name>
</gene>
<name>A0A846QSI5_9FLAO</name>
<dbReference type="Pfam" id="PF07786">
    <property type="entry name" value="HGSNAT_cat"/>
    <property type="match status" value="1"/>
</dbReference>